<dbReference type="RefSeq" id="WP_029159173.1">
    <property type="nucleotide sequence ID" value="NZ_CP009933.1"/>
</dbReference>
<dbReference type="Proteomes" id="UP000033115">
    <property type="component" value="Chromosome"/>
</dbReference>
<sequence length="126" mass="14825">MRNLFAALIIFISMFLSLVFSINYLNQTCSKLDTLNIQIEKSIESKSWDEAYNKSLKLLDNWDNCTRKISIFVNHAEIDNINNEIWKLTQYTKCHTKDEALASNHVIKFLLKHILNMEKVNIQNIF</sequence>
<dbReference type="KEGG" id="csq:CSCA_3873"/>
<gene>
    <name evidence="1" type="ORF">CSCA_3873</name>
</gene>
<evidence type="ECO:0000313" key="2">
    <source>
        <dbReference type="Proteomes" id="UP000033115"/>
    </source>
</evidence>
<dbReference type="AlphaFoldDB" id="A0A0E3JQK3"/>
<dbReference type="STRING" id="1548.CSCA_3873"/>
<organism evidence="1 2">
    <name type="scientific">Clostridium scatologenes</name>
    <dbReference type="NCBI Taxonomy" id="1548"/>
    <lineage>
        <taxon>Bacteria</taxon>
        <taxon>Bacillati</taxon>
        <taxon>Bacillota</taxon>
        <taxon>Clostridia</taxon>
        <taxon>Eubacteriales</taxon>
        <taxon>Clostridiaceae</taxon>
        <taxon>Clostridium</taxon>
    </lineage>
</organism>
<protein>
    <recommendedName>
        <fullName evidence="3">DUF4363 domain-containing protein</fullName>
    </recommendedName>
</protein>
<reference evidence="1 2" key="1">
    <citation type="journal article" date="2015" name="J. Biotechnol.">
        <title>Complete genome sequence of a malodorant-producing acetogen, Clostridium scatologenes ATCC 25775(T).</title>
        <authorList>
            <person name="Zhu Z."/>
            <person name="Guo T."/>
            <person name="Zheng H."/>
            <person name="Song T."/>
            <person name="Ouyang P."/>
            <person name="Xie J."/>
        </authorList>
    </citation>
    <scope>NUCLEOTIDE SEQUENCE [LARGE SCALE GENOMIC DNA]</scope>
    <source>
        <strain evidence="1 2">ATCC 25775</strain>
    </source>
</reference>
<accession>A0A0E3JQK3</accession>
<dbReference type="EMBL" id="CP009933">
    <property type="protein sequence ID" value="AKA70998.1"/>
    <property type="molecule type" value="Genomic_DNA"/>
</dbReference>
<name>A0A0E3JQK3_CLOSL</name>
<proteinExistence type="predicted"/>
<dbReference type="InterPro" id="IPR025373">
    <property type="entry name" value="DUF4363"/>
</dbReference>
<dbReference type="Pfam" id="PF14276">
    <property type="entry name" value="DUF4363"/>
    <property type="match status" value="1"/>
</dbReference>
<keyword evidence="2" id="KW-1185">Reference proteome</keyword>
<evidence type="ECO:0000313" key="1">
    <source>
        <dbReference type="EMBL" id="AKA70998.1"/>
    </source>
</evidence>
<evidence type="ECO:0008006" key="3">
    <source>
        <dbReference type="Google" id="ProtNLM"/>
    </source>
</evidence>
<dbReference type="HOGENOM" id="CLU_156635_2_1_9"/>